<dbReference type="PROSITE" id="PS50102">
    <property type="entry name" value="RRM"/>
    <property type="match status" value="1"/>
</dbReference>
<feature type="region of interest" description="Disordered" evidence="2">
    <location>
        <begin position="1"/>
        <end position="28"/>
    </location>
</feature>
<keyword evidence="5" id="KW-1185">Reference proteome</keyword>
<dbReference type="AlphaFoldDB" id="A0A0S4JKJ5"/>
<dbReference type="SUPFAM" id="SSF54928">
    <property type="entry name" value="RNA-binding domain, RBD"/>
    <property type="match status" value="1"/>
</dbReference>
<organism evidence="4 5">
    <name type="scientific">Bodo saltans</name>
    <name type="common">Flagellated protozoan</name>
    <dbReference type="NCBI Taxonomy" id="75058"/>
    <lineage>
        <taxon>Eukaryota</taxon>
        <taxon>Discoba</taxon>
        <taxon>Euglenozoa</taxon>
        <taxon>Kinetoplastea</taxon>
        <taxon>Metakinetoplastina</taxon>
        <taxon>Eubodonida</taxon>
        <taxon>Bodonidae</taxon>
        <taxon>Bodo</taxon>
    </lineage>
</organism>
<dbReference type="VEuPathDB" id="TriTrypDB:BSAL_30215"/>
<dbReference type="SMART" id="SM00360">
    <property type="entry name" value="RRM"/>
    <property type="match status" value="1"/>
</dbReference>
<dbReference type="EMBL" id="CYKH01001890">
    <property type="protein sequence ID" value="CUG91103.1"/>
    <property type="molecule type" value="Genomic_DNA"/>
</dbReference>
<feature type="domain" description="RRM" evidence="3">
    <location>
        <begin position="34"/>
        <end position="108"/>
    </location>
</feature>
<name>A0A0S4JKJ5_BODSA</name>
<accession>A0A0S4JKJ5</accession>
<feature type="compositionally biased region" description="Low complexity" evidence="2">
    <location>
        <begin position="12"/>
        <end position="28"/>
    </location>
</feature>
<proteinExistence type="predicted"/>
<dbReference type="GO" id="GO:0003723">
    <property type="term" value="F:RNA binding"/>
    <property type="evidence" value="ECO:0007669"/>
    <property type="project" value="UniProtKB-UniRule"/>
</dbReference>
<reference evidence="5" key="1">
    <citation type="submission" date="2015-09" db="EMBL/GenBank/DDBJ databases">
        <authorList>
            <consortium name="Pathogen Informatics"/>
        </authorList>
    </citation>
    <scope>NUCLEOTIDE SEQUENCE [LARGE SCALE GENOMIC DNA]</scope>
    <source>
        <strain evidence="5">Lake Konstanz</strain>
    </source>
</reference>
<evidence type="ECO:0000259" key="3">
    <source>
        <dbReference type="PROSITE" id="PS50102"/>
    </source>
</evidence>
<sequence>MQSPNHFTVGGSDSTTSFHDSSDAAASKSSTTSPVLFVGNVSVQADVPYLQRLFSAYGHVRDARVADGNQYALVTFQSLDDADCAIAALHLRYCMSPRVPIVVLYSNESPKVSEYGALVSAEYRQAAEDNRPPQPILLARFDANFPRGVVELPPSDIAPPMPMAFRSGAMLPGGAVTNGFTTGLFP</sequence>
<dbReference type="InterPro" id="IPR000504">
    <property type="entry name" value="RRM_dom"/>
</dbReference>
<keyword evidence="1" id="KW-0694">RNA-binding</keyword>
<evidence type="ECO:0000256" key="2">
    <source>
        <dbReference type="SAM" id="MobiDB-lite"/>
    </source>
</evidence>
<protein>
    <submittedName>
        <fullName evidence="4">RNA-binding protein, putative</fullName>
    </submittedName>
</protein>
<dbReference type="Proteomes" id="UP000051952">
    <property type="component" value="Unassembled WGS sequence"/>
</dbReference>
<dbReference type="CDD" id="cd00590">
    <property type="entry name" value="RRM_SF"/>
    <property type="match status" value="1"/>
</dbReference>
<evidence type="ECO:0000256" key="1">
    <source>
        <dbReference type="PROSITE-ProRule" id="PRU00176"/>
    </source>
</evidence>
<dbReference type="InterPro" id="IPR012677">
    <property type="entry name" value="Nucleotide-bd_a/b_plait_sf"/>
</dbReference>
<dbReference type="InterPro" id="IPR035979">
    <property type="entry name" value="RBD_domain_sf"/>
</dbReference>
<dbReference type="Pfam" id="PF00076">
    <property type="entry name" value="RRM_1"/>
    <property type="match status" value="1"/>
</dbReference>
<dbReference type="Gene3D" id="3.30.70.330">
    <property type="match status" value="1"/>
</dbReference>
<evidence type="ECO:0000313" key="5">
    <source>
        <dbReference type="Proteomes" id="UP000051952"/>
    </source>
</evidence>
<gene>
    <name evidence="4" type="ORF">BSAL_30215</name>
</gene>
<evidence type="ECO:0000313" key="4">
    <source>
        <dbReference type="EMBL" id="CUG91103.1"/>
    </source>
</evidence>
<dbReference type="OrthoDB" id="5970at2759"/>
<dbReference type="OMA" id="DDADCAI"/>